<proteinExistence type="predicted"/>
<organism evidence="1 2">
    <name type="scientific">Magnetospirillum sulfuroxidans</name>
    <dbReference type="NCBI Taxonomy" id="611300"/>
    <lineage>
        <taxon>Bacteria</taxon>
        <taxon>Pseudomonadati</taxon>
        <taxon>Pseudomonadota</taxon>
        <taxon>Alphaproteobacteria</taxon>
        <taxon>Rhodospirillales</taxon>
        <taxon>Rhodospirillaceae</taxon>
        <taxon>Magnetospirillum</taxon>
    </lineage>
</organism>
<evidence type="ECO:0000313" key="2">
    <source>
        <dbReference type="Proteomes" id="UP000680714"/>
    </source>
</evidence>
<comment type="caution">
    <text evidence="1">The sequence shown here is derived from an EMBL/GenBank/DDBJ whole genome shotgun (WGS) entry which is preliminary data.</text>
</comment>
<dbReference type="NCBIfam" id="TIGR04141">
    <property type="entry name" value="TIGR04141 family sporadically distributed protein"/>
    <property type="match status" value="1"/>
</dbReference>
<dbReference type="InterPro" id="IPR026487">
    <property type="entry name" value="CHP04141"/>
</dbReference>
<gene>
    <name evidence="1" type="ORF">KEC16_18935</name>
</gene>
<dbReference type="Pfam" id="PF19614">
    <property type="entry name" value="DUF6119"/>
    <property type="match status" value="1"/>
</dbReference>
<evidence type="ECO:0000313" key="1">
    <source>
        <dbReference type="EMBL" id="MBR9973807.1"/>
    </source>
</evidence>
<dbReference type="EMBL" id="JAGTUF010000032">
    <property type="protein sequence ID" value="MBR9973807.1"/>
    <property type="molecule type" value="Genomic_DNA"/>
</dbReference>
<protein>
    <submittedName>
        <fullName evidence="1">TIGR04141 family sporadically distributed protein</fullName>
    </submittedName>
</protein>
<name>A0ABS5IHA3_9PROT</name>
<dbReference type="Proteomes" id="UP000680714">
    <property type="component" value="Unassembled WGS sequence"/>
</dbReference>
<reference evidence="1 2" key="1">
    <citation type="submission" date="2021-04" db="EMBL/GenBank/DDBJ databases">
        <title>Magnetospirillum sulfuroxidans sp. nov., a facultative chemolithoautotrophic sulfur-oxidizing alphaproteobacterium isolated from freshwater sediment and proposals for Paramagetospirillum gen. nov., and Magnetospirillaceae fam. nov.</title>
        <authorList>
            <person name="Koziaeva V."/>
            <person name="Geelhoed J.S."/>
            <person name="Sorokin D.Y."/>
            <person name="Grouzdev D.S."/>
        </authorList>
    </citation>
    <scope>NUCLEOTIDE SEQUENCE [LARGE SCALE GENOMIC DNA]</scope>
    <source>
        <strain evidence="1 2">J10</strain>
    </source>
</reference>
<accession>A0ABS5IHA3</accession>
<sequence>MSDEDIGEVAEESAGEASEIGQIYLYLLKDKVTFDGALDPEANIQSKSTFKSSDFEVGDASCRFLYFQSVADRSNPSWLEFINERLPEADRVSFSATSTNPNGILFVRLDNKTFAATFGRSAVGCILKGAIVQDFGIRTAMNMCGNEEVRQTKTLSNAITTTYIDRQVNTPSDSFVFGINEAEDLRYISAHMIGNKNITLQGKESLTIKVIGSEKLSWLGLILKCREFIKKYDDTSYSTLFPNYRNFRPAPDDVSNDLDAKLIAELKAKNFSKFQFCIPDFIQDDKYSFSYTNNKSRNNKIYSHIEISQLDSHVKFDGSLAVAKLKARYVFAYSHEDDKILSHPRWSAYDCLVFESDHPNRLRKNPFI</sequence>
<keyword evidence="2" id="KW-1185">Reference proteome</keyword>
<dbReference type="RefSeq" id="WP_211551887.1">
    <property type="nucleotide sequence ID" value="NZ_JAGTUF010000032.1"/>
</dbReference>